<evidence type="ECO:0000259" key="7">
    <source>
        <dbReference type="Pfam" id="PF10035"/>
    </source>
</evidence>
<dbReference type="GO" id="GO:0005886">
    <property type="term" value="C:plasma membrane"/>
    <property type="evidence" value="ECO:0007669"/>
    <property type="project" value="UniProtKB-SubCell"/>
</dbReference>
<protein>
    <submittedName>
        <fullName evidence="8">Membrane protein</fullName>
    </submittedName>
</protein>
<keyword evidence="4 6" id="KW-1133">Transmembrane helix</keyword>
<organism evidence="8 9">
    <name type="scientific">Desulfovibrio subterraneus</name>
    <dbReference type="NCBI Taxonomy" id="2718620"/>
    <lineage>
        <taxon>Bacteria</taxon>
        <taxon>Pseudomonadati</taxon>
        <taxon>Thermodesulfobacteriota</taxon>
        <taxon>Desulfovibrionia</taxon>
        <taxon>Desulfovibrionales</taxon>
        <taxon>Desulfovibrionaceae</taxon>
        <taxon>Desulfovibrio</taxon>
    </lineage>
</organism>
<dbReference type="Gene3D" id="3.30.70.120">
    <property type="match status" value="1"/>
</dbReference>
<feature type="transmembrane region" description="Helical" evidence="6">
    <location>
        <begin position="174"/>
        <end position="195"/>
    </location>
</feature>
<dbReference type="InterPro" id="IPR003740">
    <property type="entry name" value="YitT"/>
</dbReference>
<evidence type="ECO:0000256" key="3">
    <source>
        <dbReference type="ARBA" id="ARBA00022692"/>
    </source>
</evidence>
<proteinExistence type="predicted"/>
<feature type="domain" description="DUF2179" evidence="7">
    <location>
        <begin position="221"/>
        <end position="275"/>
    </location>
</feature>
<dbReference type="AlphaFoldDB" id="A0A7J0BHS9"/>
<keyword evidence="9" id="KW-1185">Reference proteome</keyword>
<gene>
    <name evidence="8" type="ORF">DSM101010T_16780</name>
</gene>
<dbReference type="InterPro" id="IPR015867">
    <property type="entry name" value="N-reg_PII/ATP_PRibTrfase_C"/>
</dbReference>
<dbReference type="PANTHER" id="PTHR33545">
    <property type="entry name" value="UPF0750 MEMBRANE PROTEIN YITT-RELATED"/>
    <property type="match status" value="1"/>
</dbReference>
<feature type="transmembrane region" description="Helical" evidence="6">
    <location>
        <begin position="81"/>
        <end position="102"/>
    </location>
</feature>
<reference evidence="8 9" key="1">
    <citation type="submission" date="2020-05" db="EMBL/GenBank/DDBJ databases">
        <title>Draft genome sequence of Desulfovibrio sp. strain HN2T.</title>
        <authorList>
            <person name="Ueno A."/>
            <person name="Tamazawa S."/>
            <person name="Tamamura S."/>
            <person name="Murakami T."/>
            <person name="Kiyama T."/>
            <person name="Inomata H."/>
            <person name="Amano Y."/>
            <person name="Miyakawa K."/>
            <person name="Tamaki H."/>
            <person name="Naganuma T."/>
            <person name="Kaneko K."/>
        </authorList>
    </citation>
    <scope>NUCLEOTIDE SEQUENCE [LARGE SCALE GENOMIC DNA]</scope>
    <source>
        <strain evidence="8 9">HN2</strain>
    </source>
</reference>
<dbReference type="Pfam" id="PF02588">
    <property type="entry name" value="YitT_membrane"/>
    <property type="match status" value="1"/>
</dbReference>
<comment type="subcellular location">
    <subcellularLocation>
        <location evidence="1">Cell membrane</location>
        <topology evidence="1">Multi-pass membrane protein</topology>
    </subcellularLocation>
</comment>
<feature type="transmembrane region" description="Helical" evidence="6">
    <location>
        <begin position="12"/>
        <end position="37"/>
    </location>
</feature>
<evidence type="ECO:0000256" key="5">
    <source>
        <dbReference type="ARBA" id="ARBA00023136"/>
    </source>
</evidence>
<feature type="transmembrane region" description="Helical" evidence="6">
    <location>
        <begin position="108"/>
        <end position="126"/>
    </location>
</feature>
<dbReference type="InterPro" id="IPR051461">
    <property type="entry name" value="UPF0750_membrane"/>
</dbReference>
<dbReference type="EMBL" id="BLVO01000013">
    <property type="protein sequence ID" value="GFM33313.1"/>
    <property type="molecule type" value="Genomic_DNA"/>
</dbReference>
<evidence type="ECO:0000256" key="2">
    <source>
        <dbReference type="ARBA" id="ARBA00022475"/>
    </source>
</evidence>
<evidence type="ECO:0000313" key="9">
    <source>
        <dbReference type="Proteomes" id="UP000503840"/>
    </source>
</evidence>
<feature type="transmembrane region" description="Helical" evidence="6">
    <location>
        <begin position="57"/>
        <end position="74"/>
    </location>
</feature>
<dbReference type="PROSITE" id="PS51257">
    <property type="entry name" value="PROKAR_LIPOPROTEIN"/>
    <property type="match status" value="1"/>
</dbReference>
<dbReference type="PANTHER" id="PTHR33545:SF5">
    <property type="entry name" value="UPF0750 MEMBRANE PROTEIN YITT"/>
    <property type="match status" value="1"/>
</dbReference>
<dbReference type="PIRSF" id="PIRSF006483">
    <property type="entry name" value="Membrane_protein_YitT"/>
    <property type="match status" value="1"/>
</dbReference>
<name>A0A7J0BHS9_9BACT</name>
<evidence type="ECO:0000313" key="8">
    <source>
        <dbReference type="EMBL" id="GFM33313.1"/>
    </source>
</evidence>
<feature type="transmembrane region" description="Helical" evidence="6">
    <location>
        <begin position="146"/>
        <end position="168"/>
    </location>
</feature>
<dbReference type="RefSeq" id="WP_174404981.1">
    <property type="nucleotide sequence ID" value="NZ_BLVO01000013.1"/>
</dbReference>
<dbReference type="Proteomes" id="UP000503840">
    <property type="component" value="Unassembled WGS sequence"/>
</dbReference>
<keyword evidence="5 6" id="KW-0472">Membrane</keyword>
<comment type="caution">
    <text evidence="8">The sequence shown here is derived from an EMBL/GenBank/DDBJ whole genome shotgun (WGS) entry which is preliminary data.</text>
</comment>
<keyword evidence="2" id="KW-1003">Cell membrane</keyword>
<accession>A0A7J0BHS9</accession>
<dbReference type="CDD" id="cd16380">
    <property type="entry name" value="YitT_C"/>
    <property type="match status" value="1"/>
</dbReference>
<sequence>MNRDYTYSIPWNLLLITLGSCVYAVSIKSIATVHGFIPGGIFGLGALTYYKTQLLDPATWYFMLNIPLFVMGWFKVSKRFCLYSLYAMCLSTVAYKVLNVPIHIENEFYATVASGVLSGLGGGLILRSLGSGGGMDIVAIMLNQKYNIGVGKTFFAFNLFLFSLSLSILKTDLVVASIINVFIASTTMESVLSLFNQRKVVFIISDNAKEIAAEVMTKLQRSGTFLEGKGAYTGQNRDVLMTVINNIQLKKLEEITFTCDPNAFFIVENTFSVLGQGFSRRKVY</sequence>
<dbReference type="InterPro" id="IPR019264">
    <property type="entry name" value="DUF2179"/>
</dbReference>
<evidence type="ECO:0000256" key="1">
    <source>
        <dbReference type="ARBA" id="ARBA00004651"/>
    </source>
</evidence>
<evidence type="ECO:0000256" key="4">
    <source>
        <dbReference type="ARBA" id="ARBA00022989"/>
    </source>
</evidence>
<keyword evidence="3 6" id="KW-0812">Transmembrane</keyword>
<evidence type="ECO:0000256" key="6">
    <source>
        <dbReference type="SAM" id="Phobius"/>
    </source>
</evidence>
<dbReference type="Pfam" id="PF10035">
    <property type="entry name" value="DUF2179"/>
    <property type="match status" value="1"/>
</dbReference>